<dbReference type="EMBL" id="MIJZ01000001">
    <property type="protein sequence ID" value="OEG14079.1"/>
    <property type="molecule type" value="Genomic_DNA"/>
</dbReference>
<sequence>MDKLFFSTGKIKASSKNRDIKINYYVTKKSPSIEDIKSNGNVQAFITKKGLEKAIMIHQK</sequence>
<comment type="caution">
    <text evidence="1">The sequence shown here is derived from an EMBL/GenBank/DDBJ whole genome shotgun (WGS) entry which is preliminary data.</text>
</comment>
<reference evidence="2" key="1">
    <citation type="submission" date="2016-09" db="EMBL/GenBank/DDBJ databases">
        <authorList>
            <person name="Gulvik C.A."/>
        </authorList>
    </citation>
    <scope>NUCLEOTIDE SEQUENCE [LARGE SCALE GENOMIC DNA]</scope>
    <source>
        <strain evidence="2">DSM 23328</strain>
    </source>
</reference>
<organism evidence="1 2">
    <name type="scientific">Enterococcus ureasiticus</name>
    <dbReference type="NCBI Taxonomy" id="903984"/>
    <lineage>
        <taxon>Bacteria</taxon>
        <taxon>Bacillati</taxon>
        <taxon>Bacillota</taxon>
        <taxon>Bacilli</taxon>
        <taxon>Lactobacillales</taxon>
        <taxon>Enterococcaceae</taxon>
        <taxon>Enterococcus</taxon>
    </lineage>
</organism>
<evidence type="ECO:0000313" key="1">
    <source>
        <dbReference type="EMBL" id="OEG14079.1"/>
    </source>
</evidence>
<gene>
    <name evidence="1" type="ORF">BCR21_03555</name>
</gene>
<dbReference type="STRING" id="903984.BCR21_03555"/>
<evidence type="ECO:0000313" key="2">
    <source>
        <dbReference type="Proteomes" id="UP000094068"/>
    </source>
</evidence>
<dbReference type="AlphaFoldDB" id="A0A1E5GMZ3"/>
<proteinExistence type="predicted"/>
<name>A0A1E5GMZ3_9ENTE</name>
<accession>A0A1E5GMZ3</accession>
<dbReference type="Proteomes" id="UP000094068">
    <property type="component" value="Unassembled WGS sequence"/>
</dbReference>
<protein>
    <submittedName>
        <fullName evidence="1">Uncharacterized protein</fullName>
    </submittedName>
</protein>
<keyword evidence="2" id="KW-1185">Reference proteome</keyword>